<evidence type="ECO:0000313" key="4">
    <source>
        <dbReference type="Proteomes" id="UP000295197"/>
    </source>
</evidence>
<evidence type="ECO:0000259" key="2">
    <source>
        <dbReference type="Pfam" id="PF01979"/>
    </source>
</evidence>
<dbReference type="OrthoDB" id="9807210at2"/>
<dbReference type="InterPro" id="IPR011059">
    <property type="entry name" value="Metal-dep_hydrolase_composite"/>
</dbReference>
<accession>A0A4R3VTZ5</accession>
<dbReference type="Pfam" id="PF01979">
    <property type="entry name" value="Amidohydro_1"/>
    <property type="match status" value="1"/>
</dbReference>
<sequence>MIQYFSADYIIPITSEPIRNGVIAFEDGVVVGIYKGVKEGMENVQTLCGVLIPGFVNTHCHLELSHMLGEIPRRTGLVDFITQVIGKRGNDSEKIEQAMEEADKMMFENGIQAVGDHANTAASALVKSQSKIKYHTFVEIIGLRDEEVMSKIDEARDIEFYFDPNHASITPHAPYSCSKALFKAYKKSISDSNIISIHNQESEEENKLFRYRTGDFLRFYEMIGINIEDFKAQARNSIQSYLNFLPSANRTVLVHNTYMSIKDLDFITRMGRKVTLCLCPNANLYIENILPKVQLFADHKYNIALGTDSLASNNTLSILDELKTIHRAYRDLSLLETLQWATINGAKALGMEKHIGSLEVGKQPGLVLLKNITNLKMTDQVTLQRII</sequence>
<dbReference type="InterPro" id="IPR006680">
    <property type="entry name" value="Amidohydro-rel"/>
</dbReference>
<gene>
    <name evidence="3" type="ORF">EDC17_104317</name>
</gene>
<protein>
    <submittedName>
        <fullName evidence="3">Cytosine/adenosine deaminase-related metal-dependent hydrolase</fullName>
    </submittedName>
</protein>
<dbReference type="Gene3D" id="3.20.20.140">
    <property type="entry name" value="Metal-dependent hydrolases"/>
    <property type="match status" value="1"/>
</dbReference>
<dbReference type="PANTHER" id="PTHR43794">
    <property type="entry name" value="AMINOHYDROLASE SSNA-RELATED"/>
    <property type="match status" value="1"/>
</dbReference>
<dbReference type="Proteomes" id="UP000295197">
    <property type="component" value="Unassembled WGS sequence"/>
</dbReference>
<evidence type="ECO:0000313" key="3">
    <source>
        <dbReference type="EMBL" id="TCV09381.1"/>
    </source>
</evidence>
<dbReference type="EMBL" id="SMBZ01000043">
    <property type="protein sequence ID" value="TCV09381.1"/>
    <property type="molecule type" value="Genomic_DNA"/>
</dbReference>
<dbReference type="SUPFAM" id="SSF51556">
    <property type="entry name" value="Metallo-dependent hydrolases"/>
    <property type="match status" value="1"/>
</dbReference>
<name>A0A4R3VTZ5_9SPHI</name>
<comment type="caution">
    <text evidence="3">The sequence shown here is derived from an EMBL/GenBank/DDBJ whole genome shotgun (WGS) entry which is preliminary data.</text>
</comment>
<dbReference type="AlphaFoldDB" id="A0A4R3VTZ5"/>
<dbReference type="InterPro" id="IPR032466">
    <property type="entry name" value="Metal_Hydrolase"/>
</dbReference>
<dbReference type="PANTHER" id="PTHR43794:SF11">
    <property type="entry name" value="AMIDOHYDROLASE-RELATED DOMAIN-CONTAINING PROTEIN"/>
    <property type="match status" value="1"/>
</dbReference>
<dbReference type="RefSeq" id="WP_132778573.1">
    <property type="nucleotide sequence ID" value="NZ_SMBZ01000043.1"/>
</dbReference>
<proteinExistence type="predicted"/>
<organism evidence="3 4">
    <name type="scientific">Sphingobacterium alimentarium</name>
    <dbReference type="NCBI Taxonomy" id="797292"/>
    <lineage>
        <taxon>Bacteria</taxon>
        <taxon>Pseudomonadati</taxon>
        <taxon>Bacteroidota</taxon>
        <taxon>Sphingobacteriia</taxon>
        <taxon>Sphingobacteriales</taxon>
        <taxon>Sphingobacteriaceae</taxon>
        <taxon>Sphingobacterium</taxon>
    </lineage>
</organism>
<dbReference type="InterPro" id="IPR050287">
    <property type="entry name" value="MTA/SAH_deaminase"/>
</dbReference>
<keyword evidence="4" id="KW-1185">Reference proteome</keyword>
<keyword evidence="1 3" id="KW-0378">Hydrolase</keyword>
<dbReference type="Gene3D" id="2.30.40.10">
    <property type="entry name" value="Urease, subunit C, domain 1"/>
    <property type="match status" value="1"/>
</dbReference>
<evidence type="ECO:0000256" key="1">
    <source>
        <dbReference type="ARBA" id="ARBA00022801"/>
    </source>
</evidence>
<feature type="domain" description="Amidohydrolase-related" evidence="2">
    <location>
        <begin position="50"/>
        <end position="372"/>
    </location>
</feature>
<reference evidence="3 4" key="1">
    <citation type="submission" date="2019-03" db="EMBL/GenBank/DDBJ databases">
        <title>Genomic Encyclopedia of Type Strains, Phase IV (KMG-IV): sequencing the most valuable type-strain genomes for metagenomic binning, comparative biology and taxonomic classification.</title>
        <authorList>
            <person name="Goeker M."/>
        </authorList>
    </citation>
    <scope>NUCLEOTIDE SEQUENCE [LARGE SCALE GENOMIC DNA]</scope>
    <source>
        <strain evidence="3 4">DSM 22362</strain>
    </source>
</reference>
<dbReference type="SUPFAM" id="SSF51338">
    <property type="entry name" value="Composite domain of metallo-dependent hydrolases"/>
    <property type="match status" value="1"/>
</dbReference>
<dbReference type="GO" id="GO:0016810">
    <property type="term" value="F:hydrolase activity, acting on carbon-nitrogen (but not peptide) bonds"/>
    <property type="evidence" value="ECO:0007669"/>
    <property type="project" value="InterPro"/>
</dbReference>